<organism evidence="2">
    <name type="scientific">Zea mays</name>
    <name type="common">Maize</name>
    <dbReference type="NCBI Taxonomy" id="4577"/>
    <lineage>
        <taxon>Eukaryota</taxon>
        <taxon>Viridiplantae</taxon>
        <taxon>Streptophyta</taxon>
        <taxon>Embryophyta</taxon>
        <taxon>Tracheophyta</taxon>
        <taxon>Spermatophyta</taxon>
        <taxon>Magnoliopsida</taxon>
        <taxon>Liliopsida</taxon>
        <taxon>Poales</taxon>
        <taxon>Poaceae</taxon>
        <taxon>PACMAD clade</taxon>
        <taxon>Panicoideae</taxon>
        <taxon>Andropogonodae</taxon>
        <taxon>Andropogoneae</taxon>
        <taxon>Tripsacinae</taxon>
        <taxon>Zea</taxon>
    </lineage>
</organism>
<keyword evidence="1" id="KW-0812">Transmembrane</keyword>
<dbReference type="EMBL" id="BT038606">
    <property type="protein sequence ID" value="ACF83611.1"/>
    <property type="molecule type" value="mRNA"/>
</dbReference>
<dbReference type="AlphaFoldDB" id="B4FNB8"/>
<evidence type="ECO:0000256" key="1">
    <source>
        <dbReference type="SAM" id="Phobius"/>
    </source>
</evidence>
<proteinExistence type="evidence at transcript level"/>
<evidence type="ECO:0000313" key="2">
    <source>
        <dbReference type="EMBL" id="ACF83611.1"/>
    </source>
</evidence>
<sequence length="67" mass="7246">MRHHLILDVISSSTVATFLGLGGLHLVLYSGLKVGHKLLQPPTTLSPGDVVWATWITRCPLLLLGCQ</sequence>
<protein>
    <submittedName>
        <fullName evidence="2">Uncharacterized protein</fullName>
    </submittedName>
</protein>
<feature type="transmembrane region" description="Helical" evidence="1">
    <location>
        <begin position="6"/>
        <end position="29"/>
    </location>
</feature>
<keyword evidence="1" id="KW-0472">Membrane</keyword>
<reference evidence="2" key="1">
    <citation type="journal article" date="2009" name="PLoS Genet.">
        <title>Sequencing, mapping, and analysis of 27,455 maize full-length cDNAs.</title>
        <authorList>
            <person name="Soderlund C."/>
            <person name="Descour A."/>
            <person name="Kudrna D."/>
            <person name="Bomhoff M."/>
            <person name="Boyd L."/>
            <person name="Currie J."/>
            <person name="Angelova A."/>
            <person name="Collura K."/>
            <person name="Wissotski M."/>
            <person name="Ashley E."/>
            <person name="Morrow D."/>
            <person name="Fernandes J."/>
            <person name="Walbot V."/>
            <person name="Yu Y."/>
        </authorList>
    </citation>
    <scope>NUCLEOTIDE SEQUENCE</scope>
    <source>
        <strain evidence="2">B73</strain>
    </source>
</reference>
<keyword evidence="1" id="KW-1133">Transmembrane helix</keyword>
<accession>B4FNB8</accession>
<name>B4FNB8_MAIZE</name>